<dbReference type="InterPro" id="IPR000914">
    <property type="entry name" value="SBP_5_dom"/>
</dbReference>
<dbReference type="SUPFAM" id="SSF53850">
    <property type="entry name" value="Periplasmic binding protein-like II"/>
    <property type="match status" value="1"/>
</dbReference>
<dbReference type="InterPro" id="IPR030678">
    <property type="entry name" value="Peptide/Ni-bd"/>
</dbReference>
<feature type="signal peptide" evidence="2">
    <location>
        <begin position="1"/>
        <end position="20"/>
    </location>
</feature>
<evidence type="ECO:0000256" key="2">
    <source>
        <dbReference type="SAM" id="SignalP"/>
    </source>
</evidence>
<dbReference type="RefSeq" id="WP_165231477.1">
    <property type="nucleotide sequence ID" value="NZ_CP049257.1"/>
</dbReference>
<evidence type="ECO:0000256" key="1">
    <source>
        <dbReference type="SAM" id="MobiDB-lite"/>
    </source>
</evidence>
<dbReference type="PANTHER" id="PTHR30290">
    <property type="entry name" value="PERIPLASMIC BINDING COMPONENT OF ABC TRANSPORTER"/>
    <property type="match status" value="1"/>
</dbReference>
<feature type="region of interest" description="Disordered" evidence="1">
    <location>
        <begin position="22"/>
        <end position="52"/>
    </location>
</feature>
<dbReference type="GO" id="GO:0043190">
    <property type="term" value="C:ATP-binding cassette (ABC) transporter complex"/>
    <property type="evidence" value="ECO:0007669"/>
    <property type="project" value="InterPro"/>
</dbReference>
<feature type="chain" id="PRO_5039210748" evidence="2">
    <location>
        <begin position="21"/>
        <end position="528"/>
    </location>
</feature>
<evidence type="ECO:0000259" key="3">
    <source>
        <dbReference type="Pfam" id="PF00496"/>
    </source>
</evidence>
<protein>
    <submittedName>
        <fullName evidence="4">ABC transporter substrate-binding protein</fullName>
    </submittedName>
</protein>
<dbReference type="GO" id="GO:1904680">
    <property type="term" value="F:peptide transmembrane transporter activity"/>
    <property type="evidence" value="ECO:0007669"/>
    <property type="project" value="TreeGrafter"/>
</dbReference>
<dbReference type="InterPro" id="IPR039424">
    <property type="entry name" value="SBP_5"/>
</dbReference>
<sequence>MKLSTVRTVLLATAVAAALAGCGGGSDSDDDKPAAGGETKNAAPESQYVDGGTFTMSLAGDPGKLDPQSSASTQLFAVNQLAYDNLVFVDGQSGEVEPQLATDWTVDGTTVTLTLAQGITCSDGTPFTASQAADNISYVGDPKNKSPYLGTFVPVGAKATGDDAAGTVTMTLAEPAPFVLNGLASLPMVCASGMQDRAALKNTTEGTGPYELTEAVPGDHYTYQIRDGYTWGPNGATTDENGMPDTIVMKIVQNEGTASNLLLSGEVNAATIQGPDAKRLDAAKLFSVSTTAMVGEQWFNHDAGHGTSDPAVRMALTQAVDYAELAKVATAGEGSPATTFAGLAPVACPGDSITPAMPAMDADAAKGPLAGQKLTFLYSSAAGSAVAAAAELAVQQWKAAGADVTAKGVDETALEGATFGTGDWDIAWLPLNVNSPDQLVPFLSGPGLADQGTNFSGIDNADYTAGVKAATQMAGTEGCQTWLDAESKLVAAADIVPFATSAVKTYGNGAQFDYPGTFMPTSIRMLAK</sequence>
<evidence type="ECO:0000313" key="4">
    <source>
        <dbReference type="EMBL" id="QIG42943.1"/>
    </source>
</evidence>
<dbReference type="PROSITE" id="PS51257">
    <property type="entry name" value="PROKAR_LIPOPROTEIN"/>
    <property type="match status" value="1"/>
</dbReference>
<keyword evidence="2" id="KW-0732">Signal</keyword>
<dbReference type="Gene3D" id="3.40.190.10">
    <property type="entry name" value="Periplasmic binding protein-like II"/>
    <property type="match status" value="1"/>
</dbReference>
<dbReference type="PIRSF" id="PIRSF002741">
    <property type="entry name" value="MppA"/>
    <property type="match status" value="1"/>
</dbReference>
<reference evidence="4 5" key="1">
    <citation type="submission" date="2020-02" db="EMBL/GenBank/DDBJ databases">
        <title>Full genome sequence of Nocardioides sp. R-3366.</title>
        <authorList>
            <person name="Im W.-T."/>
        </authorList>
    </citation>
    <scope>NUCLEOTIDE SEQUENCE [LARGE SCALE GENOMIC DNA]</scope>
    <source>
        <strain evidence="4 5">R-3366</strain>
    </source>
</reference>
<feature type="domain" description="Solute-binding protein family 5" evidence="3">
    <location>
        <begin position="95"/>
        <end position="438"/>
    </location>
</feature>
<dbReference type="GO" id="GO:0042597">
    <property type="term" value="C:periplasmic space"/>
    <property type="evidence" value="ECO:0007669"/>
    <property type="project" value="UniProtKB-ARBA"/>
</dbReference>
<dbReference type="CDD" id="cd00995">
    <property type="entry name" value="PBP2_NikA_DppA_OppA_like"/>
    <property type="match status" value="1"/>
</dbReference>
<dbReference type="KEGG" id="nano:G5V58_09360"/>
<dbReference type="GO" id="GO:0015833">
    <property type="term" value="P:peptide transport"/>
    <property type="evidence" value="ECO:0007669"/>
    <property type="project" value="TreeGrafter"/>
</dbReference>
<organism evidence="4 5">
    <name type="scientific">Nocardioides anomalus</name>
    <dbReference type="NCBI Taxonomy" id="2712223"/>
    <lineage>
        <taxon>Bacteria</taxon>
        <taxon>Bacillati</taxon>
        <taxon>Actinomycetota</taxon>
        <taxon>Actinomycetes</taxon>
        <taxon>Propionibacteriales</taxon>
        <taxon>Nocardioidaceae</taxon>
        <taxon>Nocardioides</taxon>
    </lineage>
</organism>
<gene>
    <name evidence="4" type="ORF">G5V58_09360</name>
</gene>
<dbReference type="Gene3D" id="3.10.105.10">
    <property type="entry name" value="Dipeptide-binding Protein, Domain 3"/>
    <property type="match status" value="1"/>
</dbReference>
<dbReference type="Pfam" id="PF00496">
    <property type="entry name" value="SBP_bac_5"/>
    <property type="match status" value="1"/>
</dbReference>
<dbReference type="Proteomes" id="UP000502996">
    <property type="component" value="Chromosome"/>
</dbReference>
<name>A0A6G6WCR5_9ACTN</name>
<proteinExistence type="predicted"/>
<evidence type="ECO:0000313" key="5">
    <source>
        <dbReference type="Proteomes" id="UP000502996"/>
    </source>
</evidence>
<dbReference type="EMBL" id="CP049257">
    <property type="protein sequence ID" value="QIG42943.1"/>
    <property type="molecule type" value="Genomic_DNA"/>
</dbReference>
<keyword evidence="5" id="KW-1185">Reference proteome</keyword>
<dbReference type="AlphaFoldDB" id="A0A6G6WCR5"/>
<accession>A0A6G6WCR5</accession>